<proteinExistence type="predicted"/>
<accession>A0A9N9CX60</accession>
<comment type="caution">
    <text evidence="1">The sequence shown here is derived from an EMBL/GenBank/DDBJ whole genome shotgun (WGS) entry which is preliminary data.</text>
</comment>
<feature type="non-terminal residue" evidence="1">
    <location>
        <position position="1"/>
    </location>
</feature>
<dbReference type="EMBL" id="CAJVQA010005178">
    <property type="protein sequence ID" value="CAG8614867.1"/>
    <property type="molecule type" value="Genomic_DNA"/>
</dbReference>
<reference evidence="1" key="1">
    <citation type="submission" date="2021-06" db="EMBL/GenBank/DDBJ databases">
        <authorList>
            <person name="Kallberg Y."/>
            <person name="Tangrot J."/>
            <person name="Rosling A."/>
        </authorList>
    </citation>
    <scope>NUCLEOTIDE SEQUENCE</scope>
    <source>
        <strain evidence="1">FL966</strain>
    </source>
</reference>
<dbReference type="AlphaFoldDB" id="A0A9N9CX60"/>
<protein>
    <submittedName>
        <fullName evidence="1">21977_t:CDS:1</fullName>
    </submittedName>
</protein>
<keyword evidence="2" id="KW-1185">Reference proteome</keyword>
<gene>
    <name evidence="1" type="ORF">CPELLU_LOCUS7632</name>
</gene>
<name>A0A9N9CX60_9GLOM</name>
<evidence type="ECO:0000313" key="2">
    <source>
        <dbReference type="Proteomes" id="UP000789759"/>
    </source>
</evidence>
<evidence type="ECO:0000313" key="1">
    <source>
        <dbReference type="EMBL" id="CAG8614867.1"/>
    </source>
</evidence>
<organism evidence="1 2">
    <name type="scientific">Cetraspora pellucida</name>
    <dbReference type="NCBI Taxonomy" id="1433469"/>
    <lineage>
        <taxon>Eukaryota</taxon>
        <taxon>Fungi</taxon>
        <taxon>Fungi incertae sedis</taxon>
        <taxon>Mucoromycota</taxon>
        <taxon>Glomeromycotina</taxon>
        <taxon>Glomeromycetes</taxon>
        <taxon>Diversisporales</taxon>
        <taxon>Gigasporaceae</taxon>
        <taxon>Cetraspora</taxon>
    </lineage>
</organism>
<dbReference type="Proteomes" id="UP000789759">
    <property type="component" value="Unassembled WGS sequence"/>
</dbReference>
<sequence length="83" mass="9570">KTELELEIEILDFIECLPTDDPLDVYKYIEVNNYINIEENLTVNNIIDLVNGQDKSELEEEKSEEIVKIGDAIVGLNNLIKYI</sequence>